<reference evidence="1" key="2">
    <citation type="submission" date="2020-11" db="EMBL/GenBank/DDBJ databases">
        <authorList>
            <person name="McCartney M.A."/>
            <person name="Auch B."/>
            <person name="Kono T."/>
            <person name="Mallez S."/>
            <person name="Becker A."/>
            <person name="Gohl D.M."/>
            <person name="Silverstein K.A.T."/>
            <person name="Koren S."/>
            <person name="Bechman K.B."/>
            <person name="Herman A."/>
            <person name="Abrahante J.E."/>
            <person name="Garbe J."/>
        </authorList>
    </citation>
    <scope>NUCLEOTIDE SEQUENCE</scope>
    <source>
        <strain evidence="1">Duluth1</strain>
        <tissue evidence="1">Whole animal</tissue>
    </source>
</reference>
<name>A0A9D4JM96_DREPO</name>
<evidence type="ECO:0000313" key="2">
    <source>
        <dbReference type="Proteomes" id="UP000828390"/>
    </source>
</evidence>
<proteinExistence type="predicted"/>
<dbReference type="EMBL" id="JAIWYP010000006">
    <property type="protein sequence ID" value="KAH3812617.1"/>
    <property type="molecule type" value="Genomic_DNA"/>
</dbReference>
<gene>
    <name evidence="1" type="ORF">DPMN_141053</name>
</gene>
<reference evidence="1" key="1">
    <citation type="journal article" date="2019" name="bioRxiv">
        <title>The Genome of the Zebra Mussel, Dreissena polymorpha: A Resource for Invasive Species Research.</title>
        <authorList>
            <person name="McCartney M.A."/>
            <person name="Auch B."/>
            <person name="Kono T."/>
            <person name="Mallez S."/>
            <person name="Zhang Y."/>
            <person name="Obille A."/>
            <person name="Becker A."/>
            <person name="Abrahante J.E."/>
            <person name="Garbe J."/>
            <person name="Badalamenti J.P."/>
            <person name="Herman A."/>
            <person name="Mangelson H."/>
            <person name="Liachko I."/>
            <person name="Sullivan S."/>
            <person name="Sone E.D."/>
            <person name="Koren S."/>
            <person name="Silverstein K.A.T."/>
            <person name="Beckman K.B."/>
            <person name="Gohl D.M."/>
        </authorList>
    </citation>
    <scope>NUCLEOTIDE SEQUENCE</scope>
    <source>
        <strain evidence="1">Duluth1</strain>
        <tissue evidence="1">Whole animal</tissue>
    </source>
</reference>
<evidence type="ECO:0000313" key="1">
    <source>
        <dbReference type="EMBL" id="KAH3812617.1"/>
    </source>
</evidence>
<feature type="non-terminal residue" evidence="1">
    <location>
        <position position="72"/>
    </location>
</feature>
<protein>
    <submittedName>
        <fullName evidence="1">Uncharacterized protein</fullName>
    </submittedName>
</protein>
<dbReference type="AlphaFoldDB" id="A0A9D4JM96"/>
<dbReference type="Proteomes" id="UP000828390">
    <property type="component" value="Unassembled WGS sequence"/>
</dbReference>
<keyword evidence="2" id="KW-1185">Reference proteome</keyword>
<accession>A0A9D4JM96</accession>
<organism evidence="1 2">
    <name type="scientific">Dreissena polymorpha</name>
    <name type="common">Zebra mussel</name>
    <name type="synonym">Mytilus polymorpha</name>
    <dbReference type="NCBI Taxonomy" id="45954"/>
    <lineage>
        <taxon>Eukaryota</taxon>
        <taxon>Metazoa</taxon>
        <taxon>Spiralia</taxon>
        <taxon>Lophotrochozoa</taxon>
        <taxon>Mollusca</taxon>
        <taxon>Bivalvia</taxon>
        <taxon>Autobranchia</taxon>
        <taxon>Heteroconchia</taxon>
        <taxon>Euheterodonta</taxon>
        <taxon>Imparidentia</taxon>
        <taxon>Neoheterodontei</taxon>
        <taxon>Myida</taxon>
        <taxon>Dreissenoidea</taxon>
        <taxon>Dreissenidae</taxon>
        <taxon>Dreissena</taxon>
    </lineage>
</organism>
<sequence length="72" mass="7955">MAPDILIVAVVSVVLNGAKKQYALSFDFTKASMHYDFTKANDTTLYIIVDNPDDAANHLTTDLAKIHSWADK</sequence>
<comment type="caution">
    <text evidence="1">The sequence shown here is derived from an EMBL/GenBank/DDBJ whole genome shotgun (WGS) entry which is preliminary data.</text>
</comment>